<dbReference type="InterPro" id="IPR052220">
    <property type="entry name" value="METTL25"/>
</dbReference>
<feature type="domain" description="Methyltransferase" evidence="2">
    <location>
        <begin position="120"/>
        <end position="162"/>
    </location>
</feature>
<organism evidence="3 4">
    <name type="scientific">Amazona collaria</name>
    <name type="common">yellow-billed parrot</name>
    <dbReference type="NCBI Taxonomy" id="241587"/>
    <lineage>
        <taxon>Eukaryota</taxon>
        <taxon>Metazoa</taxon>
        <taxon>Chordata</taxon>
        <taxon>Craniata</taxon>
        <taxon>Vertebrata</taxon>
        <taxon>Euteleostomi</taxon>
        <taxon>Archelosauria</taxon>
        <taxon>Archosauria</taxon>
        <taxon>Dinosauria</taxon>
        <taxon>Saurischia</taxon>
        <taxon>Theropoda</taxon>
        <taxon>Coelurosauria</taxon>
        <taxon>Aves</taxon>
        <taxon>Neognathae</taxon>
        <taxon>Neoaves</taxon>
        <taxon>Telluraves</taxon>
        <taxon>Australaves</taxon>
        <taxon>Psittaciformes</taxon>
        <taxon>Psittacidae</taxon>
        <taxon>Amazona</taxon>
    </lineage>
</organism>
<feature type="region of interest" description="Disordered" evidence="1">
    <location>
        <begin position="285"/>
        <end position="349"/>
    </location>
</feature>
<evidence type="ECO:0000259" key="2">
    <source>
        <dbReference type="Pfam" id="PF13679"/>
    </source>
</evidence>
<dbReference type="AlphaFoldDB" id="A0A8B9J0U3"/>
<dbReference type="InterPro" id="IPR025714">
    <property type="entry name" value="Methyltranfer_dom"/>
</dbReference>
<feature type="compositionally biased region" description="Low complexity" evidence="1">
    <location>
        <begin position="301"/>
        <end position="313"/>
    </location>
</feature>
<feature type="compositionally biased region" description="Pro residues" evidence="1">
    <location>
        <begin position="59"/>
        <end position="73"/>
    </location>
</feature>
<dbReference type="PANTHER" id="PTHR12496:SF2">
    <property type="entry name" value="METHYLTRANSFERASE-LIKE PROTEIN 25B"/>
    <property type="match status" value="1"/>
</dbReference>
<dbReference type="Proteomes" id="UP000694522">
    <property type="component" value="Unplaced"/>
</dbReference>
<feature type="compositionally biased region" description="Low complexity" evidence="1">
    <location>
        <begin position="15"/>
        <end position="29"/>
    </location>
</feature>
<reference evidence="3" key="2">
    <citation type="submission" date="2025-09" db="UniProtKB">
        <authorList>
            <consortium name="Ensembl"/>
        </authorList>
    </citation>
    <scope>IDENTIFICATION</scope>
</reference>
<evidence type="ECO:0000313" key="4">
    <source>
        <dbReference type="Proteomes" id="UP000694522"/>
    </source>
</evidence>
<feature type="region of interest" description="Disordered" evidence="1">
    <location>
        <begin position="197"/>
        <end position="263"/>
    </location>
</feature>
<dbReference type="PANTHER" id="PTHR12496">
    <property type="entry name" value="CGI-41 METHYLTRANSFERASE"/>
    <property type="match status" value="1"/>
</dbReference>
<keyword evidence="4" id="KW-1185">Reference proteome</keyword>
<feature type="compositionally biased region" description="Gly residues" evidence="1">
    <location>
        <begin position="336"/>
        <end position="349"/>
    </location>
</feature>
<dbReference type="Pfam" id="PF13679">
    <property type="entry name" value="Methyltransf_32"/>
    <property type="match status" value="1"/>
</dbReference>
<name>A0A8B9J0U3_9PSIT</name>
<dbReference type="Ensembl" id="ENSACOT00000020339.1">
    <property type="protein sequence ID" value="ENSACOP00000019640.1"/>
    <property type="gene ID" value="ENSACOG00000013516.1"/>
</dbReference>
<protein>
    <recommendedName>
        <fullName evidence="2">Methyltransferase domain-containing protein</fullName>
    </recommendedName>
</protein>
<sequence>MGSPLSECGPPIPRATSPGSWPSASASPSQRWKGTAAWPVPPSASTGSYCGSCTNRGAPRPPGNATPPRPRSPLTPRGPQHIPGRLDPLLPWGEFLLPPNPSAPAARNPLGGPGGAADGARVLVTGLHACGDLSPALLRHFARSPSVAAVASVGCCYMKLSTPPGYPLSSWVSALPGHELSYRARESACHALEQYRGRLGGGQPPPAGPLLPGCARDPHPGGPARPQAPWGADSEEGARPQLPAIRPPGAAPRGAGSRLHPAGFRCRRDHAGAAAQGRGLLQPHAAAGAAGGDPHPPGPAALPAGARLPLRPRAPLRPPVLPTEPGAGGCALSPGHGAGGAGGGGWQRG</sequence>
<evidence type="ECO:0000256" key="1">
    <source>
        <dbReference type="SAM" id="MobiDB-lite"/>
    </source>
</evidence>
<feature type="compositionally biased region" description="Polar residues" evidence="1">
    <location>
        <begin position="43"/>
        <end position="55"/>
    </location>
</feature>
<feature type="region of interest" description="Disordered" evidence="1">
    <location>
        <begin position="1"/>
        <end position="85"/>
    </location>
</feature>
<accession>A0A8B9J0U3</accession>
<proteinExistence type="predicted"/>
<evidence type="ECO:0000313" key="3">
    <source>
        <dbReference type="Ensembl" id="ENSACOP00000019640.1"/>
    </source>
</evidence>
<reference evidence="3" key="1">
    <citation type="submission" date="2025-08" db="UniProtKB">
        <authorList>
            <consortium name="Ensembl"/>
        </authorList>
    </citation>
    <scope>IDENTIFICATION</scope>
</reference>